<organism evidence="5 6">
    <name type="scientific">Virgisporangium aurantiacum</name>
    <dbReference type="NCBI Taxonomy" id="175570"/>
    <lineage>
        <taxon>Bacteria</taxon>
        <taxon>Bacillati</taxon>
        <taxon>Actinomycetota</taxon>
        <taxon>Actinomycetes</taxon>
        <taxon>Micromonosporales</taxon>
        <taxon>Micromonosporaceae</taxon>
        <taxon>Virgisporangium</taxon>
    </lineage>
</organism>
<dbReference type="PANTHER" id="PTHR20935:SF0">
    <property type="entry name" value="SERINE_THREONINE-PROTEIN PHOSPHATASE PGAM5, MITOCHONDRIAL"/>
    <property type="match status" value="1"/>
</dbReference>
<dbReference type="EMBL" id="BOPG01000025">
    <property type="protein sequence ID" value="GIJ56688.1"/>
    <property type="molecule type" value="Genomic_DNA"/>
</dbReference>
<comment type="caution">
    <text evidence="5">The sequence shown here is derived from an EMBL/GenBank/DDBJ whole genome shotgun (WGS) entry which is preliminary data.</text>
</comment>
<evidence type="ECO:0000313" key="5">
    <source>
        <dbReference type="EMBL" id="GIJ56688.1"/>
    </source>
</evidence>
<dbReference type="RefSeq" id="WP_239151734.1">
    <property type="nucleotide sequence ID" value="NZ_BOPG01000025.1"/>
</dbReference>
<dbReference type="CDD" id="cd07067">
    <property type="entry name" value="HP_PGM_like"/>
    <property type="match status" value="1"/>
</dbReference>
<feature type="region of interest" description="Disordered" evidence="2">
    <location>
        <begin position="170"/>
        <end position="189"/>
    </location>
</feature>
<name>A0A8J3Z5H0_9ACTN</name>
<evidence type="ECO:0000313" key="6">
    <source>
        <dbReference type="Proteomes" id="UP000612585"/>
    </source>
</evidence>
<dbReference type="Pfam" id="PF13399">
    <property type="entry name" value="LytR_C"/>
    <property type="match status" value="1"/>
</dbReference>
<keyword evidence="3" id="KW-0472">Membrane</keyword>
<keyword evidence="1" id="KW-0378">Hydrolase</keyword>
<keyword evidence="6" id="KW-1185">Reference proteome</keyword>
<reference evidence="5" key="1">
    <citation type="submission" date="2021-01" db="EMBL/GenBank/DDBJ databases">
        <title>Whole genome shotgun sequence of Virgisporangium aurantiacum NBRC 16421.</title>
        <authorList>
            <person name="Komaki H."/>
            <person name="Tamura T."/>
        </authorList>
    </citation>
    <scope>NUCLEOTIDE SEQUENCE</scope>
    <source>
        <strain evidence="5">NBRC 16421</strain>
    </source>
</reference>
<dbReference type="InterPro" id="IPR051021">
    <property type="entry name" value="Mito_Ser/Thr_phosphatase"/>
</dbReference>
<dbReference type="AlphaFoldDB" id="A0A8J3Z5H0"/>
<dbReference type="SMART" id="SM00855">
    <property type="entry name" value="PGAM"/>
    <property type="match status" value="1"/>
</dbReference>
<gene>
    <name evidence="5" type="ORF">Vau01_042040</name>
</gene>
<dbReference type="InterPro" id="IPR029033">
    <property type="entry name" value="His_PPase_superfam"/>
</dbReference>
<dbReference type="Gene3D" id="3.40.50.1240">
    <property type="entry name" value="Phosphoglycerate mutase-like"/>
    <property type="match status" value="1"/>
</dbReference>
<evidence type="ECO:0000259" key="4">
    <source>
        <dbReference type="Pfam" id="PF13399"/>
    </source>
</evidence>
<accession>A0A8J3Z5H0</accession>
<dbReference type="Pfam" id="PF00300">
    <property type="entry name" value="His_Phos_1"/>
    <property type="match status" value="1"/>
</dbReference>
<evidence type="ECO:0000256" key="3">
    <source>
        <dbReference type="SAM" id="Phobius"/>
    </source>
</evidence>
<feature type="compositionally biased region" description="Polar residues" evidence="2">
    <location>
        <begin position="175"/>
        <end position="184"/>
    </location>
</feature>
<dbReference type="Proteomes" id="UP000612585">
    <property type="component" value="Unassembled WGS sequence"/>
</dbReference>
<protein>
    <recommendedName>
        <fullName evidence="4">LytR/CpsA/Psr regulator C-terminal domain-containing protein</fullName>
    </recommendedName>
</protein>
<dbReference type="GO" id="GO:0016787">
    <property type="term" value="F:hydrolase activity"/>
    <property type="evidence" value="ECO:0007669"/>
    <property type="project" value="UniProtKB-KW"/>
</dbReference>
<feature type="transmembrane region" description="Helical" evidence="3">
    <location>
        <begin position="216"/>
        <end position="238"/>
    </location>
</feature>
<keyword evidence="3" id="KW-1133">Transmembrane helix</keyword>
<keyword evidence="3" id="KW-0812">Transmembrane</keyword>
<proteinExistence type="predicted"/>
<evidence type="ECO:0000256" key="2">
    <source>
        <dbReference type="SAM" id="MobiDB-lite"/>
    </source>
</evidence>
<sequence length="386" mass="41959">MARTQLYLVRHGEQARGPEQGLSPLGREQADRLGRRLNSVPFANIHHSPLPRAVETAEIVADRLARVPRHACDHVADRTPVPSAGRRDDYPPRWHPWLDGVPADERDEDAAALRAAVGHFGVIGAEDRHELLITHNFVIGWFVRHVLDAPEWRWIGLNHDNCGITSCGGRPTGRRCSSPTTTPATWPHRAGPWARPISSTIDTGLWRYDDMGIARLRALIIVGVLFLAAVVVITVALVRDKQDDAHAVANCGDGDVPANLKMPDNMAAIKLNVLNATGSPGVAAQVGDGFRSNSFTVVKEETAPPPALNAVAELRYGPKVVGSAWVVRAYFLNNASMKFDINRQDDIVDVVIGTKFLELASFTDQRQSLGQAGKPVLPPGTCDANA</sequence>
<feature type="domain" description="LytR/CpsA/Psr regulator C-terminal" evidence="4">
    <location>
        <begin position="269"/>
        <end position="356"/>
    </location>
</feature>
<dbReference type="PANTHER" id="PTHR20935">
    <property type="entry name" value="PHOSPHOGLYCERATE MUTASE-RELATED"/>
    <property type="match status" value="1"/>
</dbReference>
<evidence type="ECO:0000256" key="1">
    <source>
        <dbReference type="ARBA" id="ARBA00022801"/>
    </source>
</evidence>
<dbReference type="InterPro" id="IPR013078">
    <property type="entry name" value="His_Pase_superF_clade-1"/>
</dbReference>
<dbReference type="SUPFAM" id="SSF53254">
    <property type="entry name" value="Phosphoglycerate mutase-like"/>
    <property type="match status" value="1"/>
</dbReference>
<dbReference type="InterPro" id="IPR027381">
    <property type="entry name" value="LytR/CpsA/Psr_C"/>
</dbReference>